<feature type="chain" id="PRO_5001755244" evidence="5">
    <location>
        <begin position="26"/>
        <end position="786"/>
    </location>
</feature>
<dbReference type="InterPro" id="IPR001764">
    <property type="entry name" value="Glyco_hydro_3_N"/>
</dbReference>
<feature type="domain" description="Fibronectin type III-like" evidence="6">
    <location>
        <begin position="623"/>
        <end position="693"/>
    </location>
</feature>
<dbReference type="PRINTS" id="PR00133">
    <property type="entry name" value="GLHYDRLASE3"/>
</dbReference>
<gene>
    <name evidence="7" type="ORF">U14_05166</name>
</gene>
<dbReference type="InterPro" id="IPR002772">
    <property type="entry name" value="Glyco_hydro_3_C"/>
</dbReference>
<dbReference type="Proteomes" id="UP000030700">
    <property type="component" value="Unassembled WGS sequence"/>
</dbReference>
<keyword evidence="8" id="KW-1185">Reference proteome</keyword>
<dbReference type="InterPro" id="IPR019800">
    <property type="entry name" value="Glyco_hydro_3_AS"/>
</dbReference>
<keyword evidence="5" id="KW-0732">Signal</keyword>
<dbReference type="SUPFAM" id="SSF52279">
    <property type="entry name" value="Beta-D-glucan exohydrolase, C-terminal domain"/>
    <property type="match status" value="1"/>
</dbReference>
<dbReference type="InterPro" id="IPR026891">
    <property type="entry name" value="Fn3-like"/>
</dbReference>
<dbReference type="Gene3D" id="2.60.40.10">
    <property type="entry name" value="Immunoglobulins"/>
    <property type="match status" value="1"/>
</dbReference>
<dbReference type="InterPro" id="IPR017853">
    <property type="entry name" value="GH"/>
</dbReference>
<organism evidence="7">
    <name type="scientific">Candidatus Moduliflexus flocculans</name>
    <dbReference type="NCBI Taxonomy" id="1499966"/>
    <lineage>
        <taxon>Bacteria</taxon>
        <taxon>Candidatus Moduliflexota</taxon>
        <taxon>Candidatus Moduliflexia</taxon>
        <taxon>Candidatus Moduliflexales</taxon>
        <taxon>Candidatus Moduliflexaceae</taxon>
    </lineage>
</organism>
<dbReference type="InterPro" id="IPR050288">
    <property type="entry name" value="Cellulose_deg_GH3"/>
</dbReference>
<dbReference type="SUPFAM" id="SSF51445">
    <property type="entry name" value="(Trans)glycosidases"/>
    <property type="match status" value="1"/>
</dbReference>
<evidence type="ECO:0000256" key="2">
    <source>
        <dbReference type="ARBA" id="ARBA00022801"/>
    </source>
</evidence>
<dbReference type="STRING" id="1499966.U14_05166"/>
<dbReference type="Pfam" id="PF00933">
    <property type="entry name" value="Glyco_hydro_3"/>
    <property type="match status" value="1"/>
</dbReference>
<dbReference type="InterPro" id="IPR013783">
    <property type="entry name" value="Ig-like_fold"/>
</dbReference>
<evidence type="ECO:0000256" key="3">
    <source>
        <dbReference type="ARBA" id="ARBA00023277"/>
    </source>
</evidence>
<comment type="similarity">
    <text evidence="1 4">Belongs to the glycosyl hydrolase 3 family.</text>
</comment>
<dbReference type="PANTHER" id="PTHR42715:SF10">
    <property type="entry name" value="BETA-GLUCOSIDASE"/>
    <property type="match status" value="1"/>
</dbReference>
<dbReference type="GO" id="GO:0008422">
    <property type="term" value="F:beta-glucosidase activity"/>
    <property type="evidence" value="ECO:0007669"/>
    <property type="project" value="UniProtKB-ARBA"/>
</dbReference>
<evidence type="ECO:0000259" key="6">
    <source>
        <dbReference type="SMART" id="SM01217"/>
    </source>
</evidence>
<evidence type="ECO:0000256" key="5">
    <source>
        <dbReference type="SAM" id="SignalP"/>
    </source>
</evidence>
<dbReference type="HOGENOM" id="CLU_004542_4_1_0"/>
<protein>
    <submittedName>
        <fullName evidence="7">Beta-glucosidase</fullName>
    </submittedName>
</protein>
<dbReference type="Pfam" id="PF14310">
    <property type="entry name" value="Fn3-like"/>
    <property type="match status" value="1"/>
</dbReference>
<keyword evidence="2 4" id="KW-0378">Hydrolase</keyword>
<dbReference type="GO" id="GO:0005975">
    <property type="term" value="P:carbohydrate metabolic process"/>
    <property type="evidence" value="ECO:0007669"/>
    <property type="project" value="InterPro"/>
</dbReference>
<dbReference type="AlphaFoldDB" id="A0A081BR60"/>
<sequence>MSRQLSKLGVVVGLAWSLMSNSSSGAQTVTLTDEASIDKVVAAMTLEEKAKFIAGVGMANPELRINGAAGGTYPIPRLGIPQVVVTDGPAGVRLGGVIGGEMEYATAFPIPSAMAATWDVDQIQAVAEAMGAEAKAFGIDILLGPALNIQRDPLNGRNFEYYSEDPYLAGKITTAFVRGIQSQGVGATLKHYAANNQETDRQSINEIISERALREIYLPAFEMAVKEAKPWSVMSSYPKINGEHGAQNPYLLTDILRNEWGFDGFVMSDWFAVKDPIVALPAGNDLIMPGGARGNAAPPDQIVLDAVKEGKLSEEVLNENVRRILKIVVKTPVFQGEKAANVLNSATYAAIARATAAEGMVLLKNDGTLPLQNVKTIAAIGKNAKHFIIGGGGSAQVNADPRKIVSLFDGLKTAGYELLDAEEGLSGDDAAKLAQASDVAVISIGRGSSEGFDRYSMAMHPEEVAMIQTVADAYHAAGKKVVVLLNIGAPVEMTEWNDVADAILLTWQLGQDASAVADVLSGKVNPSGKLPETFPKYYAQVPSYGNFPGYNGEVIYGEGIYVGYRYYDSKGVEPLYPFGFGLSYTTFEYNNLTLSAPQMDVDKNETLTVSVDVINSGSVAGKEVAQLYIHDNASRLDRPYQELKGFQKIALNPGETKTVTFTVDKRALSAYDPALKAWNAEAGRFTVRVGSSSRDIRAEAEFKAVGNAANAINLKTPWMTVETYQEAATIVAKYIGDDAVHFWKPGPVQTLEEKLNETYATMPDLKDNPQKQQEITDKILTEIADL</sequence>
<dbReference type="InterPro" id="IPR036881">
    <property type="entry name" value="Glyco_hydro_3_C_sf"/>
</dbReference>
<evidence type="ECO:0000313" key="8">
    <source>
        <dbReference type="Proteomes" id="UP000030700"/>
    </source>
</evidence>
<dbReference type="Pfam" id="PF01915">
    <property type="entry name" value="Glyco_hydro_3_C"/>
    <property type="match status" value="1"/>
</dbReference>
<dbReference type="EMBL" id="DF820460">
    <property type="protein sequence ID" value="GAK53891.1"/>
    <property type="molecule type" value="Genomic_DNA"/>
</dbReference>
<keyword evidence="3" id="KW-0119">Carbohydrate metabolism</keyword>
<proteinExistence type="inferred from homology"/>
<evidence type="ECO:0000256" key="4">
    <source>
        <dbReference type="RuleBase" id="RU361161"/>
    </source>
</evidence>
<evidence type="ECO:0000256" key="1">
    <source>
        <dbReference type="ARBA" id="ARBA00005336"/>
    </source>
</evidence>
<feature type="signal peptide" evidence="5">
    <location>
        <begin position="1"/>
        <end position="25"/>
    </location>
</feature>
<dbReference type="InterPro" id="IPR036962">
    <property type="entry name" value="Glyco_hydro_3_N_sf"/>
</dbReference>
<keyword evidence="4" id="KW-0326">Glycosidase</keyword>
<name>A0A081BR60_9BACT</name>
<evidence type="ECO:0000313" key="7">
    <source>
        <dbReference type="EMBL" id="GAK53891.1"/>
    </source>
</evidence>
<dbReference type="PROSITE" id="PS00775">
    <property type="entry name" value="GLYCOSYL_HYDROL_F3"/>
    <property type="match status" value="1"/>
</dbReference>
<reference evidence="7" key="1">
    <citation type="journal article" date="2015" name="PeerJ">
        <title>First genomic representation of candidate bacterial phylum KSB3 points to enhanced environmental sensing as a trigger of wastewater bulking.</title>
        <authorList>
            <person name="Sekiguchi Y."/>
            <person name="Ohashi A."/>
            <person name="Parks D.H."/>
            <person name="Yamauchi T."/>
            <person name="Tyson G.W."/>
            <person name="Hugenholtz P."/>
        </authorList>
    </citation>
    <scope>NUCLEOTIDE SEQUENCE [LARGE SCALE GENOMIC DNA]</scope>
</reference>
<dbReference type="PANTHER" id="PTHR42715">
    <property type="entry name" value="BETA-GLUCOSIDASE"/>
    <property type="match status" value="1"/>
</dbReference>
<accession>A0A081BR60</accession>
<dbReference type="SMART" id="SM01217">
    <property type="entry name" value="Fn3_like"/>
    <property type="match status" value="1"/>
</dbReference>
<dbReference type="Gene3D" id="3.40.50.1700">
    <property type="entry name" value="Glycoside hydrolase family 3 C-terminal domain"/>
    <property type="match status" value="1"/>
</dbReference>
<dbReference type="FunFam" id="2.60.40.10:FF:000495">
    <property type="entry name" value="Periplasmic beta-glucosidase"/>
    <property type="match status" value="1"/>
</dbReference>
<dbReference type="Gene3D" id="3.20.20.300">
    <property type="entry name" value="Glycoside hydrolase, family 3, N-terminal domain"/>
    <property type="match status" value="1"/>
</dbReference>